<dbReference type="Proteomes" id="UP001066276">
    <property type="component" value="Chromosome 1_1"/>
</dbReference>
<organism evidence="1 2">
    <name type="scientific">Pleurodeles waltl</name>
    <name type="common">Iberian ribbed newt</name>
    <dbReference type="NCBI Taxonomy" id="8319"/>
    <lineage>
        <taxon>Eukaryota</taxon>
        <taxon>Metazoa</taxon>
        <taxon>Chordata</taxon>
        <taxon>Craniata</taxon>
        <taxon>Vertebrata</taxon>
        <taxon>Euteleostomi</taxon>
        <taxon>Amphibia</taxon>
        <taxon>Batrachia</taxon>
        <taxon>Caudata</taxon>
        <taxon>Salamandroidea</taxon>
        <taxon>Salamandridae</taxon>
        <taxon>Pleurodelinae</taxon>
        <taxon>Pleurodeles</taxon>
    </lineage>
</organism>
<name>A0AAV7WQY0_PLEWA</name>
<keyword evidence="2" id="KW-1185">Reference proteome</keyword>
<comment type="caution">
    <text evidence="1">The sequence shown here is derived from an EMBL/GenBank/DDBJ whole genome shotgun (WGS) entry which is preliminary data.</text>
</comment>
<sequence length="110" mass="11945">MARSIGGPGGGHRRDPSNEAAFKIFSQHEAVHNPYGCEFELQALSEAILWNSKENLLGATESAPNLFVTMFHDSNLNEEVAKKNCFIVCGSIPVSGAHVVLQNTHSEEAH</sequence>
<proteinExistence type="predicted"/>
<dbReference type="AlphaFoldDB" id="A0AAV7WQY0"/>
<protein>
    <submittedName>
        <fullName evidence="1">Uncharacterized protein</fullName>
    </submittedName>
</protein>
<reference evidence="1" key="1">
    <citation type="journal article" date="2022" name="bioRxiv">
        <title>Sequencing and chromosome-scale assembly of the giantPleurodeles waltlgenome.</title>
        <authorList>
            <person name="Brown T."/>
            <person name="Elewa A."/>
            <person name="Iarovenko S."/>
            <person name="Subramanian E."/>
            <person name="Araus A.J."/>
            <person name="Petzold A."/>
            <person name="Susuki M."/>
            <person name="Suzuki K.-i.T."/>
            <person name="Hayashi T."/>
            <person name="Toyoda A."/>
            <person name="Oliveira C."/>
            <person name="Osipova E."/>
            <person name="Leigh N.D."/>
            <person name="Simon A."/>
            <person name="Yun M.H."/>
        </authorList>
    </citation>
    <scope>NUCLEOTIDE SEQUENCE</scope>
    <source>
        <strain evidence="1">20211129_DDA</strain>
        <tissue evidence="1">Liver</tissue>
    </source>
</reference>
<evidence type="ECO:0000313" key="1">
    <source>
        <dbReference type="EMBL" id="KAJ1216365.1"/>
    </source>
</evidence>
<evidence type="ECO:0000313" key="2">
    <source>
        <dbReference type="Proteomes" id="UP001066276"/>
    </source>
</evidence>
<dbReference type="EMBL" id="JANPWB010000001">
    <property type="protein sequence ID" value="KAJ1216365.1"/>
    <property type="molecule type" value="Genomic_DNA"/>
</dbReference>
<accession>A0AAV7WQY0</accession>
<gene>
    <name evidence="1" type="ORF">NDU88_003968</name>
</gene>